<dbReference type="NCBIfam" id="NF002007">
    <property type="entry name" value="PRK00808.1"/>
    <property type="match status" value="1"/>
</dbReference>
<dbReference type="PROSITE" id="PS00550">
    <property type="entry name" value="HEMERYTHRINS"/>
    <property type="match status" value="1"/>
</dbReference>
<keyword evidence="3" id="KW-0408">Iron</keyword>
<comment type="caution">
    <text evidence="5">The sequence shown here is derived from an EMBL/GenBank/DDBJ whole genome shotgun (WGS) entry which is preliminary data.</text>
</comment>
<protein>
    <recommendedName>
        <fullName evidence="4">Hemerythrin-like domain-containing protein</fullName>
    </recommendedName>
</protein>
<feature type="domain" description="Hemerythrin-like" evidence="4">
    <location>
        <begin position="16"/>
        <end position="125"/>
    </location>
</feature>
<dbReference type="Gene3D" id="1.20.120.50">
    <property type="entry name" value="Hemerythrin-like"/>
    <property type="match status" value="1"/>
</dbReference>
<dbReference type="InterPro" id="IPR012312">
    <property type="entry name" value="Hemerythrin-like"/>
</dbReference>
<dbReference type="Proteomes" id="UP000050482">
    <property type="component" value="Unassembled WGS sequence"/>
</dbReference>
<dbReference type="InterPro" id="IPR050669">
    <property type="entry name" value="Hemerythrin"/>
</dbReference>
<dbReference type="NCBIfam" id="NF033749">
    <property type="entry name" value="bact_hemeryth"/>
    <property type="match status" value="1"/>
</dbReference>
<evidence type="ECO:0000259" key="4">
    <source>
        <dbReference type="Pfam" id="PF01814"/>
    </source>
</evidence>
<evidence type="ECO:0000256" key="3">
    <source>
        <dbReference type="ARBA" id="ARBA00023004"/>
    </source>
</evidence>
<dbReference type="PANTHER" id="PTHR37164">
    <property type="entry name" value="BACTERIOHEMERYTHRIN"/>
    <property type="match status" value="1"/>
</dbReference>
<organism evidence="5 6">
    <name type="scientific">Alicyclobacillus ferrooxydans</name>
    <dbReference type="NCBI Taxonomy" id="471514"/>
    <lineage>
        <taxon>Bacteria</taxon>
        <taxon>Bacillati</taxon>
        <taxon>Bacillota</taxon>
        <taxon>Bacilli</taxon>
        <taxon>Bacillales</taxon>
        <taxon>Alicyclobacillaceae</taxon>
        <taxon>Alicyclobacillus</taxon>
    </lineage>
</organism>
<gene>
    <name evidence="5" type="ORF">AN477_14215</name>
</gene>
<proteinExistence type="inferred from homology"/>
<dbReference type="NCBIfam" id="TIGR02481">
    <property type="entry name" value="hemeryth_dom"/>
    <property type="match status" value="1"/>
</dbReference>
<dbReference type="InterPro" id="IPR012827">
    <property type="entry name" value="Hemerythrin_metal-bd"/>
</dbReference>
<dbReference type="InterPro" id="IPR035938">
    <property type="entry name" value="Hemerythrin-like_sf"/>
</dbReference>
<dbReference type="OrthoDB" id="9797092at2"/>
<dbReference type="RefSeq" id="WP_054969825.1">
    <property type="nucleotide sequence ID" value="NZ_LJCO01000058.1"/>
</dbReference>
<evidence type="ECO:0000256" key="1">
    <source>
        <dbReference type="ARBA" id="ARBA00010587"/>
    </source>
</evidence>
<keyword evidence="2" id="KW-0479">Metal-binding</keyword>
<dbReference type="PATRIC" id="fig|471514.4.peg.2212"/>
<evidence type="ECO:0000313" key="5">
    <source>
        <dbReference type="EMBL" id="KPV43085.1"/>
    </source>
</evidence>
<dbReference type="EMBL" id="LJCO01000058">
    <property type="protein sequence ID" value="KPV43085.1"/>
    <property type="molecule type" value="Genomic_DNA"/>
</dbReference>
<reference evidence="5 6" key="1">
    <citation type="submission" date="2015-09" db="EMBL/GenBank/DDBJ databases">
        <title>Draft genome sequence of Alicyclobacillus ferrooxydans DSM 22381.</title>
        <authorList>
            <person name="Hemp J."/>
        </authorList>
    </citation>
    <scope>NUCLEOTIDE SEQUENCE [LARGE SCALE GENOMIC DNA]</scope>
    <source>
        <strain evidence="5 6">TC-34</strain>
    </source>
</reference>
<dbReference type="SUPFAM" id="SSF47188">
    <property type="entry name" value="Hemerythrin-like"/>
    <property type="match status" value="1"/>
</dbReference>
<sequence length="131" mass="15257">MALVTWDEKYSVGNGMIDKQHHSLVDLINQLHDAMKEGKSKEKVKPTLDALLKYTKEHFTYEEQRMQAANYPLFSEHKKQHEGFVAKVESFITDYNSGKAGLNFSIINFLKDWLLNHIAESDKKYRSYMQG</sequence>
<dbReference type="Pfam" id="PF01814">
    <property type="entry name" value="Hemerythrin"/>
    <property type="match status" value="1"/>
</dbReference>
<dbReference type="AlphaFoldDB" id="A0A0N8PP18"/>
<dbReference type="PANTHER" id="PTHR37164:SF1">
    <property type="entry name" value="BACTERIOHEMERYTHRIN"/>
    <property type="match status" value="1"/>
</dbReference>
<dbReference type="CDD" id="cd12107">
    <property type="entry name" value="Hemerythrin"/>
    <property type="match status" value="1"/>
</dbReference>
<name>A0A0N8PP18_9BACL</name>
<evidence type="ECO:0000313" key="6">
    <source>
        <dbReference type="Proteomes" id="UP000050482"/>
    </source>
</evidence>
<accession>A0A0N8PP18</accession>
<comment type="similarity">
    <text evidence="1">Belongs to the hemerythrin family.</text>
</comment>
<dbReference type="InterPro" id="IPR016131">
    <property type="entry name" value="Haemerythrin_Fe_BS"/>
</dbReference>
<evidence type="ECO:0000256" key="2">
    <source>
        <dbReference type="ARBA" id="ARBA00022723"/>
    </source>
</evidence>
<keyword evidence="6" id="KW-1185">Reference proteome</keyword>
<dbReference type="STRING" id="471514.AN477_14215"/>
<dbReference type="GO" id="GO:0046872">
    <property type="term" value="F:metal ion binding"/>
    <property type="evidence" value="ECO:0007669"/>
    <property type="project" value="UniProtKB-KW"/>
</dbReference>